<keyword evidence="2" id="KW-1185">Reference proteome</keyword>
<comment type="caution">
    <text evidence="1">The sequence shown here is derived from an EMBL/GenBank/DDBJ whole genome shotgun (WGS) entry which is preliminary data.</text>
</comment>
<accession>A0ABU6WLW9</accession>
<protein>
    <submittedName>
        <fullName evidence="1">Uncharacterized protein</fullName>
    </submittedName>
</protein>
<gene>
    <name evidence="1" type="ORF">PIB30_065310</name>
</gene>
<dbReference type="EMBL" id="JASCZI010181892">
    <property type="protein sequence ID" value="MED6186284.1"/>
    <property type="molecule type" value="Genomic_DNA"/>
</dbReference>
<evidence type="ECO:0000313" key="1">
    <source>
        <dbReference type="EMBL" id="MED6186284.1"/>
    </source>
</evidence>
<evidence type="ECO:0000313" key="2">
    <source>
        <dbReference type="Proteomes" id="UP001341840"/>
    </source>
</evidence>
<dbReference type="Proteomes" id="UP001341840">
    <property type="component" value="Unassembled WGS sequence"/>
</dbReference>
<sequence length="115" mass="12544">MGLATKFIQLFNRQQILLQAFHMSYPLNRAPPSLSAPSQTELVAVAPTAAPSHRRHFSPAPPLKSRCRLPLPLSPDVVPQPEAPSCHLQICRVVSFLSSPPLPTQGIHPSIRGEV</sequence>
<proteinExistence type="predicted"/>
<organism evidence="1 2">
    <name type="scientific">Stylosanthes scabra</name>
    <dbReference type="NCBI Taxonomy" id="79078"/>
    <lineage>
        <taxon>Eukaryota</taxon>
        <taxon>Viridiplantae</taxon>
        <taxon>Streptophyta</taxon>
        <taxon>Embryophyta</taxon>
        <taxon>Tracheophyta</taxon>
        <taxon>Spermatophyta</taxon>
        <taxon>Magnoliopsida</taxon>
        <taxon>eudicotyledons</taxon>
        <taxon>Gunneridae</taxon>
        <taxon>Pentapetalae</taxon>
        <taxon>rosids</taxon>
        <taxon>fabids</taxon>
        <taxon>Fabales</taxon>
        <taxon>Fabaceae</taxon>
        <taxon>Papilionoideae</taxon>
        <taxon>50 kb inversion clade</taxon>
        <taxon>dalbergioids sensu lato</taxon>
        <taxon>Dalbergieae</taxon>
        <taxon>Pterocarpus clade</taxon>
        <taxon>Stylosanthes</taxon>
    </lineage>
</organism>
<reference evidence="1 2" key="1">
    <citation type="journal article" date="2023" name="Plants (Basel)">
        <title>Bridging the Gap: Combining Genomics and Transcriptomics Approaches to Understand Stylosanthes scabra, an Orphan Legume from the Brazilian Caatinga.</title>
        <authorList>
            <person name="Ferreira-Neto J.R.C."/>
            <person name="da Silva M.D."/>
            <person name="Binneck E."/>
            <person name="de Melo N.F."/>
            <person name="da Silva R.H."/>
            <person name="de Melo A.L.T.M."/>
            <person name="Pandolfi V."/>
            <person name="Bustamante F.O."/>
            <person name="Brasileiro-Vidal A.C."/>
            <person name="Benko-Iseppon A.M."/>
        </authorList>
    </citation>
    <scope>NUCLEOTIDE SEQUENCE [LARGE SCALE GENOMIC DNA]</scope>
    <source>
        <tissue evidence="1">Leaves</tissue>
    </source>
</reference>
<name>A0ABU6WLW9_9FABA</name>